<keyword evidence="4" id="KW-1185">Reference proteome</keyword>
<organism evidence="3 4">
    <name type="scientific">Pyxicephalus adspersus</name>
    <name type="common">African bullfrog</name>
    <dbReference type="NCBI Taxonomy" id="30357"/>
    <lineage>
        <taxon>Eukaryota</taxon>
        <taxon>Metazoa</taxon>
        <taxon>Chordata</taxon>
        <taxon>Craniata</taxon>
        <taxon>Vertebrata</taxon>
        <taxon>Euteleostomi</taxon>
        <taxon>Amphibia</taxon>
        <taxon>Batrachia</taxon>
        <taxon>Anura</taxon>
        <taxon>Neobatrachia</taxon>
        <taxon>Ranoidea</taxon>
        <taxon>Pyxicephalidae</taxon>
        <taxon>Pyxicephalinae</taxon>
        <taxon>Pyxicephalus</taxon>
    </lineage>
</organism>
<name>A0AAV3B6L6_PYXAD</name>
<dbReference type="InterPro" id="IPR057106">
    <property type="entry name" value="NXPE4_C"/>
</dbReference>
<dbReference type="PANTHER" id="PTHR16165">
    <property type="entry name" value="NXPE FAMILY MEMBER"/>
    <property type="match status" value="1"/>
</dbReference>
<gene>
    <name evidence="3" type="ORF">GDO54_001018</name>
</gene>
<proteinExistence type="inferred from homology"/>
<dbReference type="InterPro" id="IPR014756">
    <property type="entry name" value="Ig_E-set"/>
</dbReference>
<dbReference type="AlphaFoldDB" id="A0AAV3B6L6"/>
<dbReference type="PANTHER" id="PTHR16165:SF9">
    <property type="entry name" value="NXPE FAMILY MEMBER 3"/>
    <property type="match status" value="1"/>
</dbReference>
<sequence length="554" mass="63859">MWCTFYRFQLCFVLLFLVAVLVLVSNIHLVEHLNYRTGLEPGWTEISRDTTHRRFVTSRKSYCDYEHQTLSKSEYEEQRRLLKPLKWPGPPHDKVLFVRSTNAAHSHFVILQSQSLFKLGDIIEVLVRMHDFEGNPKQYGGDYLQARIHSPLQKAGAVGKVTDHQNGFYSVYFTLLWPGKLTVSITLVHSSEAIQILKRLRQEKPDRVYFKSLFRSGGTTETKMCNVCLPRTMPVCNYTDLKTGEPWFCYKPEKLSCSSRVNHAKGGYLKNLLTPEESKFFQSGVNIKVPVLASGPDTVTVQPWKIKDKNFLHDSRFTPSGYYYRDQWVSGRSIVWQFEKSSDIIECLQGKVVHLFGDSTIRQWFEYLTDFVPELKPFDLGSPKNVGPFLSIDIDHNIMVKFRCHGPPIRFSTVSSNELRYIANELDGIVGGQNTVVAITIWSHFSTFPVEVYIRRLRNIRAAVLRLLERSPNTAIIIRSANVQELGPEVSLFNSDWFSLQLDTVMRAMFADINVHIVDAWEMTLAHYLPHALHPERIIVKNQIDEFLSFVCPN</sequence>
<dbReference type="InterPro" id="IPR026845">
    <property type="entry name" value="NXPH/NXPE"/>
</dbReference>
<evidence type="ECO:0000256" key="1">
    <source>
        <dbReference type="ARBA" id="ARBA00005431"/>
    </source>
</evidence>
<evidence type="ECO:0000259" key="2">
    <source>
        <dbReference type="Pfam" id="PF24536"/>
    </source>
</evidence>
<dbReference type="Proteomes" id="UP001181693">
    <property type="component" value="Unassembled WGS sequence"/>
</dbReference>
<comment type="caution">
    <text evidence="3">The sequence shown here is derived from an EMBL/GenBank/DDBJ whole genome shotgun (WGS) entry which is preliminary data.</text>
</comment>
<dbReference type="SUPFAM" id="SSF81296">
    <property type="entry name" value="E set domains"/>
    <property type="match status" value="1"/>
</dbReference>
<dbReference type="EMBL" id="DYDO01000001">
    <property type="protein sequence ID" value="DBA33317.1"/>
    <property type="molecule type" value="Genomic_DNA"/>
</dbReference>
<evidence type="ECO:0000313" key="3">
    <source>
        <dbReference type="EMBL" id="DBA33317.1"/>
    </source>
</evidence>
<dbReference type="Pfam" id="PF06312">
    <property type="entry name" value="Neurexophilin"/>
    <property type="match status" value="1"/>
</dbReference>
<accession>A0AAV3B6L6</accession>
<reference evidence="3" key="1">
    <citation type="thesis" date="2020" institute="ProQuest LLC" country="789 East Eisenhower Parkway, Ann Arbor, MI, USA">
        <title>Comparative Genomics and Chromosome Evolution.</title>
        <authorList>
            <person name="Mudd A.B."/>
        </authorList>
    </citation>
    <scope>NUCLEOTIDE SEQUENCE</scope>
    <source>
        <strain evidence="3">1538</strain>
        <tissue evidence="3">Blood</tissue>
    </source>
</reference>
<dbReference type="Pfam" id="PF24536">
    <property type="entry name" value="NXPE4_C"/>
    <property type="match status" value="1"/>
</dbReference>
<feature type="domain" description="NXPE C-terminal" evidence="2">
    <location>
        <begin position="334"/>
        <end position="552"/>
    </location>
</feature>
<dbReference type="InterPro" id="IPR013783">
    <property type="entry name" value="Ig-like_fold"/>
</dbReference>
<comment type="similarity">
    <text evidence="1">Belongs to the NXPE family.</text>
</comment>
<protein>
    <recommendedName>
        <fullName evidence="2">NXPE C-terminal domain-containing protein</fullName>
    </recommendedName>
</protein>
<dbReference type="Gene3D" id="2.60.40.10">
    <property type="entry name" value="Immunoglobulins"/>
    <property type="match status" value="1"/>
</dbReference>
<evidence type="ECO:0000313" key="4">
    <source>
        <dbReference type="Proteomes" id="UP001181693"/>
    </source>
</evidence>